<dbReference type="EMBL" id="AAGHSH010000078">
    <property type="protein sequence ID" value="EBO1897849.1"/>
    <property type="molecule type" value="Genomic_DNA"/>
</dbReference>
<evidence type="ECO:0000313" key="62">
    <source>
        <dbReference type="EMBL" id="EDA6269999.1"/>
    </source>
</evidence>
<dbReference type="EMBL" id="AAGDVA010000065">
    <property type="protein sequence ID" value="EBM8193308.1"/>
    <property type="molecule type" value="Genomic_DNA"/>
</dbReference>
<evidence type="ECO:0000313" key="8">
    <source>
        <dbReference type="EMBL" id="EBN3585701.1"/>
    </source>
</evidence>
<dbReference type="EMBL" id="AAGHTB010000071">
    <property type="protein sequence ID" value="EBO2052133.1"/>
    <property type="molecule type" value="Genomic_DNA"/>
</dbReference>
<dbReference type="EMBL" id="AALOWW010000027">
    <property type="protein sequence ID" value="EDB8563400.1"/>
    <property type="molecule type" value="Genomic_DNA"/>
</dbReference>
<evidence type="ECO:0000313" key="29">
    <source>
        <dbReference type="EMBL" id="ECA8558261.1"/>
    </source>
</evidence>
<dbReference type="EMBL" id="AAHQUD010000026">
    <property type="protein sequence ID" value="EBZ3306637.1"/>
    <property type="molecule type" value="Genomic_DNA"/>
</dbReference>
<evidence type="ECO:0000313" key="66">
    <source>
        <dbReference type="EMBL" id="EDF3875356.1"/>
    </source>
</evidence>
<dbReference type="EMBL" id="AAMHWT010000025">
    <property type="protein sequence ID" value="EDH5130032.1"/>
    <property type="molecule type" value="Genomic_DNA"/>
</dbReference>
<dbReference type="EMBL" id="AAGHMS010000098">
    <property type="protein sequence ID" value="EBO1205807.1"/>
    <property type="molecule type" value="Genomic_DNA"/>
</dbReference>
<evidence type="ECO:0000313" key="42">
    <source>
        <dbReference type="EMBL" id="ECT8993562.1"/>
    </source>
</evidence>
<evidence type="ECO:0000313" key="52">
    <source>
        <dbReference type="EMBL" id="ECV0374613.1"/>
    </source>
</evidence>
<evidence type="ECO:0000313" key="47">
    <source>
        <dbReference type="EMBL" id="ECU3471661.1"/>
    </source>
</evidence>
<dbReference type="EMBL" id="AAKQYR010000047">
    <property type="protein sequence ID" value="ECU7624471.1"/>
    <property type="molecule type" value="Genomic_DNA"/>
</dbReference>
<evidence type="ECO:0000313" key="26">
    <source>
        <dbReference type="EMBL" id="ECA0090852.1"/>
    </source>
</evidence>
<evidence type="ECO:0000313" key="21">
    <source>
        <dbReference type="EMBL" id="EBW8726762.1"/>
    </source>
</evidence>
<evidence type="ECO:0000313" key="19">
    <source>
        <dbReference type="EMBL" id="EBV9906737.1"/>
    </source>
</evidence>
<keyword evidence="1" id="KW-0472">Membrane</keyword>
<reference evidence="61" key="2">
    <citation type="submission" date="2018-07" db="EMBL/GenBank/DDBJ databases">
        <authorList>
            <consortium name="PulseNet: The National Subtyping Network for Foodborne Disease Surveillance"/>
            <person name="Tarr C.L."/>
            <person name="Trees E."/>
            <person name="Katz L.S."/>
            <person name="Carleton-Romer H.A."/>
            <person name="Stroika S."/>
            <person name="Kucerova Z."/>
            <person name="Roache K.F."/>
            <person name="Sabol A.L."/>
            <person name="Besser J."/>
            <person name="Gerner-Smidt P."/>
        </authorList>
    </citation>
    <scope>NUCLEOTIDE SEQUENCE</scope>
    <source>
        <strain evidence="61">PNUSAS000719</strain>
        <strain evidence="73">PNUSAS013139</strain>
    </source>
</reference>
<dbReference type="EMBL" id="AAKTJV010000059">
    <property type="protein sequence ID" value="ECV4832075.1"/>
    <property type="molecule type" value="Genomic_DNA"/>
</dbReference>
<dbReference type="EMBL" id="AAMARF010000065">
    <property type="protein sequence ID" value="EDF3875356.1"/>
    <property type="molecule type" value="Genomic_DNA"/>
</dbReference>
<dbReference type="EMBL" id="AAKTLY010000058">
    <property type="protein sequence ID" value="ECV5198863.1"/>
    <property type="molecule type" value="Genomic_DNA"/>
</dbReference>
<keyword evidence="1" id="KW-1133">Transmembrane helix</keyword>
<dbReference type="EMBL" id="AAKWYY010000021">
    <property type="protein sequence ID" value="ECW6045454.1"/>
    <property type="molecule type" value="Genomic_DNA"/>
</dbReference>
<dbReference type="EMBL" id="AAKSBM010000139">
    <property type="protein sequence ID" value="ECV3409804.1"/>
    <property type="molecule type" value="Genomic_DNA"/>
</dbReference>
<reference evidence="28" key="3">
    <citation type="submission" date="2018-12" db="EMBL/GenBank/DDBJ databases">
        <authorList>
            <consortium name="NARMS: The National Antimicrobial Resistance Monitoring System"/>
        </authorList>
    </citation>
    <scope>NUCLEOTIDE SEQUENCE</scope>
    <source>
        <strain evidence="47">CVM N17S1400</strain>
        <strain evidence="48">CVM N32765</strain>
        <strain evidence="49">CVM N32771</strain>
        <strain evidence="41">CVM N41920</strain>
        <strain evidence="35">CVM N54726</strain>
        <strain evidence="63">CVM N56557</strain>
        <strain evidence="36">CVM N57292F</strain>
        <strain evidence="40">CVM N57958F</strain>
        <strain evidence="64">CVM N58670</strain>
        <strain evidence="65">CVM N62967</strain>
        <strain evidence="43">FSIS11808073</strain>
        <strain evidence="52">FSIS11813416</strain>
        <strain evidence="23">FSIS11814102</strain>
        <strain evidence="28">FSIS11816699</strain>
        <strain evidence="34">FSIS11918308</strain>
        <strain evidence="62">FSIS1505221</strain>
        <strain evidence="67">FSIS1710719</strain>
    </source>
</reference>
<evidence type="ECO:0000313" key="68">
    <source>
        <dbReference type="EMBL" id="EDG7392466.1"/>
    </source>
</evidence>
<dbReference type="EMBL" id="AAHULV010000055">
    <property type="protein sequence ID" value="ECA4917819.1"/>
    <property type="molecule type" value="Genomic_DNA"/>
</dbReference>
<evidence type="ECO:0000313" key="18">
    <source>
        <dbReference type="EMBL" id="EBO8341619.1"/>
    </source>
</evidence>
<evidence type="ECO:0000313" key="72">
    <source>
        <dbReference type="EMBL" id="EDH5130032.1"/>
    </source>
</evidence>
<evidence type="ECO:0000313" key="37">
    <source>
        <dbReference type="EMBL" id="ECS9494006.1"/>
    </source>
</evidence>
<evidence type="ECO:0000313" key="32">
    <source>
        <dbReference type="EMBL" id="ECB3641228.1"/>
    </source>
</evidence>
<evidence type="ECO:0000313" key="55">
    <source>
        <dbReference type="EMBL" id="ECV3653935.1"/>
    </source>
</evidence>
<dbReference type="EMBL" id="AAKJFM010000086">
    <property type="protein sequence ID" value="ECS3253603.1"/>
    <property type="molecule type" value="Genomic_DNA"/>
</dbReference>
<evidence type="ECO:0000313" key="57">
    <source>
        <dbReference type="EMBL" id="ECV4832075.1"/>
    </source>
</evidence>
<evidence type="ECO:0000313" key="81">
    <source>
        <dbReference type="Proteomes" id="UP000365067"/>
    </source>
</evidence>
<dbReference type="EMBL" id="AAKLTE010000052">
    <property type="protein sequence ID" value="ECT1151620.1"/>
    <property type="molecule type" value="Genomic_DNA"/>
</dbReference>
<dbReference type="EMBL" id="AAGEHN010000038">
    <property type="protein sequence ID" value="EBM9689318.1"/>
    <property type="molecule type" value="Genomic_DNA"/>
</dbReference>
<dbReference type="EMBL" id="AAKRWR010000085">
    <property type="protein sequence ID" value="ECV4440672.1"/>
    <property type="molecule type" value="Genomic_DNA"/>
</dbReference>
<evidence type="ECO:0000313" key="59">
    <source>
        <dbReference type="EMBL" id="ECV5591835.1"/>
    </source>
</evidence>
<dbReference type="EMBL" id="AAMLHW010000027">
    <property type="protein sequence ID" value="EDI5307028.1"/>
    <property type="molecule type" value="Genomic_DNA"/>
</dbReference>
<dbReference type="Proteomes" id="UP000365067">
    <property type="component" value="Unassembled WGS sequence"/>
</dbReference>
<evidence type="ECO:0000313" key="5">
    <source>
        <dbReference type="EMBL" id="EBM8871632.1"/>
    </source>
</evidence>
<dbReference type="EMBL" id="AAMIVI010000050">
    <property type="protein sequence ID" value="EDH7972282.1"/>
    <property type="molecule type" value="Genomic_DNA"/>
</dbReference>
<dbReference type="EMBL" id="AALOUC010000073">
    <property type="protein sequence ID" value="EDB8290999.1"/>
    <property type="molecule type" value="Genomic_DNA"/>
</dbReference>
<evidence type="ECO:0000313" key="10">
    <source>
        <dbReference type="EMBL" id="EBO1575653.1"/>
    </source>
</evidence>
<dbReference type="EMBL" id="AAMFEG010000036">
    <property type="protein sequence ID" value="EDG7392466.1"/>
    <property type="molecule type" value="Genomic_DNA"/>
</dbReference>
<evidence type="ECO:0000313" key="30">
    <source>
        <dbReference type="EMBL" id="ECA8833814.1"/>
    </source>
</evidence>
<dbReference type="EMBL" id="AAMIOR010000040">
    <property type="protein sequence ID" value="EDH7234567.1"/>
    <property type="molecule type" value="Genomic_DNA"/>
</dbReference>
<evidence type="ECO:0000313" key="15">
    <source>
        <dbReference type="EMBL" id="EBO2528079.1"/>
    </source>
</evidence>
<evidence type="ECO:0000313" key="46">
    <source>
        <dbReference type="EMBL" id="ECU2528769.1"/>
    </source>
</evidence>
<dbReference type="EMBL" id="AAGDUG010000227">
    <property type="protein sequence ID" value="EBM8105200.1"/>
    <property type="molecule type" value="Genomic_DNA"/>
</dbReference>
<evidence type="ECO:0000313" key="39">
    <source>
        <dbReference type="EMBL" id="ECT1656984.1"/>
    </source>
</evidence>
<evidence type="ECO:0000313" key="23">
    <source>
        <dbReference type="EMBL" id="EBY9237607.1"/>
    </source>
</evidence>
<dbReference type="EMBL" id="AAHQMV010000055">
    <property type="protein sequence ID" value="EBZ2434776.1"/>
    <property type="molecule type" value="Genomic_DNA"/>
</dbReference>
<dbReference type="EMBL" id="AAKRVG010000112">
    <property type="protein sequence ID" value="ECV5591835.1"/>
    <property type="molecule type" value="Genomic_DNA"/>
</dbReference>
<dbReference type="EMBL" id="AAGHQA010000072">
    <property type="protein sequence ID" value="EBO1634466.1"/>
    <property type="molecule type" value="Genomic_DNA"/>
</dbReference>
<dbReference type="EMBL" id="AAMJAQ010000056">
    <property type="protein sequence ID" value="EDH8544452.1"/>
    <property type="molecule type" value="Genomic_DNA"/>
</dbReference>
<dbReference type="EMBL" id="AAKLXH010000061">
    <property type="protein sequence ID" value="ECT1656984.1"/>
    <property type="molecule type" value="Genomic_DNA"/>
</dbReference>
<gene>
    <name evidence="40" type="ORF">A3179_25060</name>
    <name evidence="36" type="ORF">A3Z70_24180</name>
    <name evidence="48" type="ORF">A9T44_23670</name>
    <name evidence="49" type="ORF">A9T50_23910</name>
    <name evidence="41" type="ORF">A9W12_22635</name>
    <name evidence="60" type="ORF">AKH67_23770</name>
    <name evidence="7" type="ORF">ALX47_23735</name>
    <name evidence="61" type="ORF">ALZ48_23240</name>
    <name evidence="35" type="ORF">APO12_24545</name>
    <name evidence="8" type="ORF">ASH16_22440</name>
    <name evidence="19" type="ORF">AUA60_23485</name>
    <name evidence="20" type="ORF">AUB25_23915</name>
    <name evidence="62" type="ORF">AYO62_24070</name>
    <name evidence="66" type="ORF">B0D29_25050</name>
    <name evidence="67" type="ORF">B6C64_23870</name>
    <name evidence="68" type="ORF">B9R05_23620</name>
    <name evidence="63" type="ORF">BCO88_22625</name>
    <name evidence="64" type="ORF">BCP44_22960</name>
    <name evidence="21" type="ORF">BGH80_24020</name>
    <name evidence="65" type="ORF">BH531_23105</name>
    <name evidence="43" type="ORF">C6752_24800</name>
    <name evidence="69" type="ORF">CAH52_23630</name>
    <name evidence="70" type="ORF">CAH86_24450</name>
    <name evidence="72" type="ORF">CB071_22900</name>
    <name evidence="71" type="ORF">CBQ06_22790</name>
    <name evidence="73" type="ORF">CBZ91_23255</name>
    <name evidence="74" type="ORF">CCH07_23165</name>
    <name evidence="75" type="ORF">CCW64_22945</name>
    <name evidence="76" type="ORF">CDJ86_24830</name>
    <name evidence="79" type="ORF">CE351_22700</name>
    <name evidence="77" type="ORF">CEB89_24045</name>
    <name evidence="42" type="ORF">CEB92_24360</name>
    <name evidence="78" type="ORF">CED36_23320</name>
    <name evidence="80" type="ORF">CFL54_23150</name>
    <name evidence="50" type="ORF">CIR65_24565</name>
    <name evidence="53" type="ORF">D1343_24905</name>
    <name evidence="58" type="ORF">D3156_24545</name>
    <name evidence="51" type="ORF">D3E07_24080</name>
    <name evidence="52" type="ORF">D3I79_24690</name>
    <name evidence="22" type="ORF">D6273_23800</name>
    <name evidence="9" type="ORF">D6J12_23085</name>
    <name evidence="23" type="ORF">D6Y68_24795</name>
    <name evidence="24" type="ORF">D9A38_25200</name>
    <name evidence="25" type="ORF">D9U58_23630</name>
    <name evidence="59" type="ORF">DKO31_24390</name>
    <name evidence="37" type="ORF">DM626_25210</name>
    <name evidence="44" type="ORF">DM640_23390</name>
    <name evidence="56" type="ORF">DML56_24270</name>
    <name evidence="55" type="ORF">DN913_25455</name>
    <name evidence="57" type="ORF">DN953_24465</name>
    <name evidence="54" type="ORF">DOQ15_22760</name>
    <name evidence="45" type="ORF">DR951_21930</name>
    <name evidence="46" type="ORF">DT111_24430</name>
    <name evidence="38" type="ORF">DTE28_21230</name>
    <name evidence="39" type="ORF">DVE68_24135</name>
    <name evidence="47" type="ORF">DYO51_24275</name>
    <name evidence="34" type="ORF">E2A04_24585</name>
    <name evidence="3" type="ORF">E2K49_24095</name>
    <name evidence="12" type="ORF">E2K50_23530</name>
    <name evidence="13" type="ORF">E3B48_24135</name>
    <name evidence="4" type="ORF">E4J19_23890</name>
    <name evidence="18" type="ORF">EA075_19900</name>
    <name evidence="10" type="ORF">EIC51_23870</name>
    <name evidence="26" type="ORF">EID80_23730</name>
    <name evidence="28" type="ORF">ELM42_24080</name>
    <name evidence="27" type="ORF">ELO16_24530</name>
    <name evidence="11" type="ORF">EOV29_22715</name>
    <name evidence="29" type="ORF">EQ864_24745</name>
    <name evidence="30" type="ORF">ER558_24015</name>
    <name evidence="31" type="ORF">ESI84_24510</name>
    <name evidence="32" type="ORF">EWR76_23600</name>
    <name evidence="2" type="ORF">EYU37_23860</name>
    <name evidence="33" type="ORF">EZK82_24465</name>
    <name evidence="5" type="ORF">FA713_23380</name>
    <name evidence="14" type="ORF">FA719_24330</name>
    <name evidence="15" type="ORF">FBD64_23260</name>
    <name evidence="16" type="ORF">FDQ73_23660</name>
    <name evidence="6" type="ORF">GL28_23685</name>
    <name evidence="17" type="ORF">JF21_23880</name>
</gene>
<dbReference type="EMBL" id="AAHYUR010000040">
    <property type="protein sequence ID" value="ECB8231124.1"/>
    <property type="molecule type" value="Genomic_DNA"/>
</dbReference>
<protein>
    <recommendedName>
        <fullName evidence="82">YafA</fullName>
    </recommendedName>
</protein>
<evidence type="ECO:0000313" key="60">
    <source>
        <dbReference type="EMBL" id="ECW6045454.1"/>
    </source>
</evidence>
<evidence type="ECO:0000313" key="48">
    <source>
        <dbReference type="EMBL" id="ECU7503440.1"/>
    </source>
</evidence>
<accession>A0A3V9S9G9</accession>
<evidence type="ECO:0000313" key="6">
    <source>
        <dbReference type="EMBL" id="EBM9689318.1"/>
    </source>
</evidence>
<accession>A0A3V2SIT9</accession>
<dbReference type="EMBL" id="AAMKKX010000043">
    <property type="protein sequence ID" value="EDI2828364.1"/>
    <property type="molecule type" value="Genomic_DNA"/>
</dbReference>
<dbReference type="EMBL" id="AAHYAO010000082">
    <property type="protein sequence ID" value="ECB5818038.1"/>
    <property type="molecule type" value="Genomic_DNA"/>
</dbReference>
<dbReference type="EMBL" id="AAKPJA010000083">
    <property type="protein sequence ID" value="ECU2528769.1"/>
    <property type="molecule type" value="Genomic_DNA"/>
</dbReference>
<evidence type="ECO:0000256" key="1">
    <source>
        <dbReference type="SAM" id="Phobius"/>
    </source>
</evidence>
<dbReference type="EMBL" id="AAMHPQ010000037">
    <property type="protein sequence ID" value="EDH4308418.1"/>
    <property type="molecule type" value="Genomic_DNA"/>
</dbReference>
<dbReference type="EMBL" id="AAMFMX010000062">
    <property type="protein sequence ID" value="EDG8426092.1"/>
    <property type="molecule type" value="Genomic_DNA"/>
</dbReference>
<dbReference type="AlphaFoldDB" id="A0A3V2SIT9"/>
<dbReference type="EMBL" id="AAHSYX010000067">
    <property type="protein sequence ID" value="ECA0090852.1"/>
    <property type="molecule type" value="Genomic_DNA"/>
</dbReference>
<evidence type="ECO:0000313" key="28">
    <source>
        <dbReference type="EMBL" id="ECA4917819.1"/>
    </source>
</evidence>
<dbReference type="EMBL" id="AAKPHH010000084">
    <property type="protein sequence ID" value="ECU2381105.1"/>
    <property type="molecule type" value="Genomic_DNA"/>
</dbReference>
<dbReference type="EMBL" id="AAKSAY010000072">
    <property type="protein sequence ID" value="ECV3653935.1"/>
    <property type="molecule type" value="Genomic_DNA"/>
</dbReference>
<dbReference type="RefSeq" id="WP_024133208.1">
    <property type="nucleotide sequence ID" value="NZ_CP123662.1"/>
</dbReference>
<evidence type="ECO:0000313" key="25">
    <source>
        <dbReference type="EMBL" id="EBZ3306637.1"/>
    </source>
</evidence>
<evidence type="ECO:0000313" key="79">
    <source>
        <dbReference type="EMBL" id="EDI5307028.1"/>
    </source>
</evidence>
<dbReference type="EMBL" id="AAKLFR010000071">
    <property type="protein sequence ID" value="ECS9494006.1"/>
    <property type="molecule type" value="Genomic_DNA"/>
</dbReference>
<dbReference type="EMBL" id="AAKOQU010000050">
    <property type="protein sequence ID" value="ECU0321624.1"/>
    <property type="molecule type" value="Genomic_DNA"/>
</dbReference>
<dbReference type="EMBL" id="AAGIAU010000030">
    <property type="protein sequence ID" value="EBO2914042.1"/>
    <property type="molecule type" value="Genomic_DNA"/>
</dbReference>
<evidence type="ECO:0000313" key="13">
    <source>
        <dbReference type="EMBL" id="EBO2052133.1"/>
    </source>
</evidence>
<dbReference type="Proteomes" id="UP000839903">
    <property type="component" value="Unassembled WGS sequence"/>
</dbReference>
<evidence type="ECO:0000313" key="63">
    <source>
        <dbReference type="EMBL" id="EDB8290999.1"/>
    </source>
</evidence>
<evidence type="ECO:0000313" key="76">
    <source>
        <dbReference type="EMBL" id="EDI2828364.1"/>
    </source>
</evidence>
<evidence type="ECO:0000313" key="53">
    <source>
        <dbReference type="EMBL" id="ECV0624277.1"/>
    </source>
</evidence>
<evidence type="ECO:0000313" key="14">
    <source>
        <dbReference type="EMBL" id="EBO2495886.1"/>
    </source>
</evidence>
<feature type="transmembrane region" description="Helical" evidence="1">
    <location>
        <begin position="50"/>
        <end position="69"/>
    </location>
</feature>
<proteinExistence type="predicted"/>
<evidence type="ECO:0000313" key="12">
    <source>
        <dbReference type="EMBL" id="EBO1897849.1"/>
    </source>
</evidence>
<dbReference type="Proteomes" id="UP000839705">
    <property type="component" value="Unassembled WGS sequence"/>
</dbReference>
<evidence type="ECO:0000313" key="9">
    <source>
        <dbReference type="EMBL" id="EBO1205807.1"/>
    </source>
</evidence>
<dbReference type="EMBL" id="AAKNQD010000112">
    <property type="protein sequence ID" value="ECT7071034.1"/>
    <property type="molecule type" value="Genomic_DNA"/>
</dbReference>
<dbReference type="EMBL" id="AAMKVI010000047">
    <property type="protein sequence ID" value="EDI4078297.1"/>
    <property type="molecule type" value="Genomic_DNA"/>
</dbReference>
<evidence type="ECO:0000313" key="27">
    <source>
        <dbReference type="EMBL" id="ECA4443849.1"/>
    </source>
</evidence>
<dbReference type="Proteomes" id="UP000839916">
    <property type="component" value="Unassembled WGS sequence"/>
</dbReference>
<dbReference type="EMBL" id="AAKRLS010000040">
    <property type="protein sequence ID" value="ECU9200430.1"/>
    <property type="molecule type" value="Genomic_DNA"/>
</dbReference>
<dbReference type="EMBL" id="AAMKTN010000059">
    <property type="protein sequence ID" value="EDI3731404.1"/>
    <property type="molecule type" value="Genomic_DNA"/>
</dbReference>
<dbReference type="EMBL" id="AAHVVF010000044">
    <property type="protein sequence ID" value="ECA8959286.1"/>
    <property type="molecule type" value="Genomic_DNA"/>
</dbReference>
<evidence type="ECO:0000313" key="54">
    <source>
        <dbReference type="EMBL" id="ECV3409804.1"/>
    </source>
</evidence>
<dbReference type="Proteomes" id="UP000839723">
    <property type="component" value="Unassembled WGS sequence"/>
</dbReference>
<dbReference type="EMBL" id="AAHPMI010000172">
    <property type="protein sequence ID" value="EBY9111462.1"/>
    <property type="molecule type" value="Genomic_DNA"/>
</dbReference>
<dbReference type="EMBL" id="AAHJMM010000032">
    <property type="protein sequence ID" value="EBW8726762.1"/>
    <property type="molecule type" value="Genomic_DNA"/>
</dbReference>
<evidence type="ECO:0000313" key="74">
    <source>
        <dbReference type="EMBL" id="EDH7972282.1"/>
    </source>
</evidence>
<evidence type="ECO:0000313" key="44">
    <source>
        <dbReference type="EMBL" id="ECU1025394.1"/>
    </source>
</evidence>
<dbReference type="EMBL" id="AALRRQ010000030">
    <property type="protein sequence ID" value="EDC6717280.1"/>
    <property type="molecule type" value="Genomic_DNA"/>
</dbReference>
<dbReference type="EMBL" id="AAHGZJ010000049">
    <property type="protein sequence ID" value="EBV9906737.1"/>
    <property type="molecule type" value="Genomic_DNA"/>
</dbReference>
<evidence type="ECO:0000313" key="35">
    <source>
        <dbReference type="EMBL" id="ECS2132624.1"/>
    </source>
</evidence>
<dbReference type="EMBL" id="AAHVRN010000088">
    <property type="protein sequence ID" value="ECA8558261.1"/>
    <property type="molecule type" value="Genomic_DNA"/>
</dbReference>
<organism evidence="56">
    <name type="scientific">Salmonella enterica subsp. enterica serovar Kentucky</name>
    <dbReference type="NCBI Taxonomy" id="192955"/>
    <lineage>
        <taxon>Bacteria</taxon>
        <taxon>Pseudomonadati</taxon>
        <taxon>Pseudomonadota</taxon>
        <taxon>Gammaproteobacteria</taxon>
        <taxon>Enterobacterales</taxon>
        <taxon>Enterobacteriaceae</taxon>
        <taxon>Salmonella</taxon>
    </lineage>
</organism>
<dbReference type="EMBL" id="AAHHJF010000034">
    <property type="protein sequence ID" value="EBW5970463.1"/>
    <property type="molecule type" value="Genomic_DNA"/>
</dbReference>
<evidence type="ECO:0000313" key="67">
    <source>
        <dbReference type="EMBL" id="EDG1032544.1"/>
    </source>
</evidence>
<evidence type="ECO:0000313" key="49">
    <source>
        <dbReference type="EMBL" id="ECU7624471.1"/>
    </source>
</evidence>
<dbReference type="EMBL" id="AAKYEZ010000024">
    <property type="protein sequence ID" value="ECW9638096.1"/>
    <property type="molecule type" value="Genomic_DNA"/>
</dbReference>
<evidence type="ECO:0000313" key="56">
    <source>
        <dbReference type="EMBL" id="ECV4440672.1"/>
    </source>
</evidence>
<evidence type="ECO:0000313" key="73">
    <source>
        <dbReference type="EMBL" id="EDH7234567.1"/>
    </source>
</evidence>
<evidence type="ECO:0000313" key="65">
    <source>
        <dbReference type="EMBL" id="EDC6717280.1"/>
    </source>
</evidence>
<dbReference type="EMBL" id="AAGEBN010000045">
    <property type="protein sequence ID" value="EBM8871632.1"/>
    <property type="molecule type" value="Genomic_DNA"/>
</dbReference>
<dbReference type="EMBL" id="AAGEON010000029">
    <property type="protein sequence ID" value="EBN0512937.1"/>
    <property type="molecule type" value="Genomic_DNA"/>
</dbReference>
<sequence length="151" mass="18250">MNKSDSEKIEFILNKQEQAYRRLKPVYTFLELAFWISTVLLMIYVSDELTAFLCFAWTVFGVIFFLHYFPKVFFILDRQSLLKLMDATKDSPDVKQELLNRLFSGKRMTRQDEMDIYRILRTNGEEKIRQSELNNIRKFLDDKESRREINR</sequence>
<evidence type="ECO:0000313" key="17">
    <source>
        <dbReference type="EMBL" id="EBO2914042.1"/>
    </source>
</evidence>
<evidence type="ECO:0000313" key="50">
    <source>
        <dbReference type="EMBL" id="ECU9200430.1"/>
    </source>
</evidence>
<evidence type="ECO:0000313" key="11">
    <source>
        <dbReference type="EMBL" id="EBO1634466.1"/>
    </source>
</evidence>
<evidence type="ECO:0000313" key="77">
    <source>
        <dbReference type="EMBL" id="EDI3731404.1"/>
    </source>
</evidence>
<dbReference type="EMBL" id="AAGHXH010000057">
    <property type="protein sequence ID" value="EBO2495886.1"/>
    <property type="molecule type" value="Genomic_DNA"/>
</dbReference>
<dbReference type="EMBL" id="AAMLTI010000050">
    <property type="protein sequence ID" value="EDI6915985.1"/>
    <property type="molecule type" value="Genomic_DNA"/>
</dbReference>
<evidence type="ECO:0000313" key="40">
    <source>
        <dbReference type="EMBL" id="ECT6385627.1"/>
    </source>
</evidence>
<evidence type="ECO:0000313" key="33">
    <source>
        <dbReference type="EMBL" id="ECB5818038.1"/>
    </source>
</evidence>
<evidence type="ECO:0000313" key="41">
    <source>
        <dbReference type="EMBL" id="ECT7071034.1"/>
    </source>
</evidence>
<dbReference type="EMBL" id="AAHPLT010000097">
    <property type="protein sequence ID" value="EBY9237607.1"/>
    <property type="molecule type" value="Genomic_DNA"/>
</dbReference>
<evidence type="ECO:0000313" key="45">
    <source>
        <dbReference type="EMBL" id="ECU2381105.1"/>
    </source>
</evidence>
<evidence type="ECO:0000313" key="70">
    <source>
        <dbReference type="EMBL" id="EDG8426092.1"/>
    </source>
</evidence>
<dbReference type="Proteomes" id="UP000839719">
    <property type="component" value="Unassembled WGS sequence"/>
</dbReference>
<dbReference type="EMBL" id="AAGHZM010000081">
    <property type="protein sequence ID" value="EBO2758484.1"/>
    <property type="molecule type" value="Genomic_DNA"/>
</dbReference>
<evidence type="ECO:0000313" key="71">
    <source>
        <dbReference type="EMBL" id="EDH4308418.1"/>
    </source>
</evidence>
<dbReference type="EMBL" id="AAHULA010000033">
    <property type="protein sequence ID" value="ECA4443849.1"/>
    <property type="molecule type" value="Genomic_DNA"/>
</dbReference>
<evidence type="ECO:0000313" key="61">
    <source>
        <dbReference type="EMBL" id="ECW9638096.1"/>
    </source>
</evidence>
<dbReference type="EMBL" id="AAGDWY010000052">
    <property type="protein sequence ID" value="EBM8423454.1"/>
    <property type="molecule type" value="Genomic_DNA"/>
</dbReference>
<dbReference type="EMBL" id="AALKSI010000047">
    <property type="protein sequence ID" value="EDA6269999.1"/>
    <property type="molecule type" value="Genomic_DNA"/>
</dbReference>
<evidence type="ECO:0008006" key="82">
    <source>
        <dbReference type="Google" id="ProtNLM"/>
    </source>
</evidence>
<evidence type="ECO:0000313" key="51">
    <source>
        <dbReference type="EMBL" id="ECV0336769.1"/>
    </source>
</evidence>
<dbReference type="EMBL" id="AAHXIE010000116">
    <property type="protein sequence ID" value="ECB3641228.1"/>
    <property type="molecule type" value="Genomic_DNA"/>
</dbReference>
<dbReference type="EMBL" id="AAGJTV010000045">
    <property type="protein sequence ID" value="EBO8341619.1"/>
    <property type="molecule type" value="Genomic_DNA"/>
</dbReference>
<reference evidence="56" key="1">
    <citation type="submission" date="2018-06" db="EMBL/GenBank/DDBJ databases">
        <authorList>
            <consortium name="GenomeTrakr network: Whole genome sequencing for foodborne pathogen traceback"/>
        </authorList>
    </citation>
    <scope>NUCLEOTIDE SEQUENCE [LARGE SCALE GENOMIC DNA]</scope>
    <source>
        <strain evidence="60">15MN00359</strain>
        <strain evidence="7">CVM-N15245</strain>
        <strain evidence="19">CVM-N26458</strain>
        <strain evidence="20">CVM-N27249</strain>
        <strain evidence="6">FL-NRM019</strain>
        <strain evidence="10">FSIS11807908</strain>
        <strain evidence="56">FSIS11809753</strain>
        <strain evidence="59">FSIS11809920</strain>
        <strain evidence="44">FSIS11810082</strain>
        <strain evidence="45">FSIS11811171</strain>
        <strain evidence="38">FSIS11811492</strain>
        <strain evidence="39">FSIS11811977</strain>
        <strain evidence="22">FSIS11813729</strain>
        <strain evidence="58">FSIS11813790</strain>
        <strain evidence="9">FSIS11814114</strain>
        <strain evidence="18">FSIS11814883</strain>
        <strain evidence="26">FSIS11816006</strain>
        <strain evidence="27">FSIS11816516</strain>
        <strain evidence="31">FSIS11917264</strain>
        <strain evidence="3">FSIS11918347</strain>
        <strain evidence="12">FSIS11918574</strain>
        <strain evidence="13">FSIS11918976</strain>
        <strain evidence="68">FSIS1700278</strain>
        <strain evidence="70">FSIS1700345</strain>
        <strain evidence="69">FSIS1700407</strain>
        <strain evidence="71">FSIS1700727</strain>
        <strain evidence="72">FSIS1700879</strain>
        <strain evidence="75">FSIS1701118</strain>
        <strain evidence="74">FSIS1701206</strain>
        <strain evidence="76">FSIS1701380</strain>
        <strain evidence="78">FSIS1701544</strain>
        <strain evidence="42">FSIS1701847</strain>
        <strain evidence="77">FSIS1702151</strain>
        <strain evidence="79">FSIS1702153</strain>
        <strain evidence="80">FSIS1702286</strain>
        <strain evidence="50">FSIS1703277</strain>
        <strain evidence="66">FSIS1709877</strain>
        <strain evidence="57">FSIS21821682</strain>
        <strain evidence="37">FSIS21821754</strain>
        <strain evidence="54">FSIS21821883</strain>
        <strain evidence="11">FSIS21823107</strain>
        <strain evidence="32">FSIS21923418</strain>
        <strain evidence="2">FSIS21923521</strain>
        <strain evidence="33">FSIS21923565</strain>
        <strain evidence="14">FSIS21924037</strain>
        <strain evidence="5">FSIS21924041</strain>
        <strain evidence="15">FSIS21924118</strain>
        <strain evidence="16">FSIS21924205</strain>
        <strain evidence="55">FSIS31800522</strain>
        <strain evidence="46">FSIS31800719</strain>
        <strain evidence="53">FSIS31800927</strain>
        <strain evidence="51">FSIS31800955</strain>
        <strain evidence="24">FSIS31801101</strain>
        <strain evidence="25">FSIS31801138</strain>
        <strain evidence="29">FSIS31901439</strain>
        <strain evidence="30">FSIS31901449</strain>
        <strain evidence="4">FSIS31901700</strain>
        <strain evidence="21 81">IA-2010122881</strain>
        <strain evidence="8">NY-N19883</strain>
        <strain evidence="17">WAPHL_SAL-A00479</strain>
    </source>
</reference>
<dbReference type="EMBL" id="AAHVUF010000078">
    <property type="protein sequence ID" value="ECA8833814.1"/>
    <property type="molecule type" value="Genomic_DNA"/>
</dbReference>
<dbReference type="EMBL" id="AAGHPP010000082">
    <property type="protein sequence ID" value="EBO1575653.1"/>
    <property type="molecule type" value="Genomic_DNA"/>
</dbReference>
<evidence type="ECO:0000313" key="22">
    <source>
        <dbReference type="EMBL" id="EBY9111462.1"/>
    </source>
</evidence>
<evidence type="ECO:0000313" key="16">
    <source>
        <dbReference type="EMBL" id="EBO2758484.1"/>
    </source>
</evidence>
<dbReference type="EMBL" id="AAKSWN010000114">
    <property type="protein sequence ID" value="ECV0374613.1"/>
    <property type="molecule type" value="Genomic_DNA"/>
</dbReference>
<evidence type="ECO:0000313" key="38">
    <source>
        <dbReference type="EMBL" id="ECT1151620.1"/>
    </source>
</evidence>
<evidence type="ECO:0000313" key="2">
    <source>
        <dbReference type="EMBL" id="EBM8105200.1"/>
    </source>
</evidence>
<dbReference type="EMBL" id="AAKNKF010000036">
    <property type="protein sequence ID" value="ECT6385627.1"/>
    <property type="molecule type" value="Genomic_DNA"/>
</dbReference>
<evidence type="ECO:0000313" key="80">
    <source>
        <dbReference type="EMBL" id="EDI6915985.1"/>
    </source>
</evidence>
<evidence type="ECO:0000313" key="75">
    <source>
        <dbReference type="EMBL" id="EDH8544452.1"/>
    </source>
</evidence>
<evidence type="ECO:0000313" key="31">
    <source>
        <dbReference type="EMBL" id="ECA8959286.1"/>
    </source>
</evidence>
<evidence type="ECO:0000313" key="3">
    <source>
        <dbReference type="EMBL" id="EBM8193308.1"/>
    </source>
</evidence>
<dbReference type="Proteomes" id="UP000839714">
    <property type="component" value="Unassembled WGS sequence"/>
</dbReference>
<dbReference type="EMBL" id="AAKSVW010000049">
    <property type="protein sequence ID" value="ECV0336769.1"/>
    <property type="molecule type" value="Genomic_DNA"/>
</dbReference>
<name>A0A3V2SIT9_SALET</name>
<dbReference type="EMBL" id="AAMFMM010000040">
    <property type="protein sequence ID" value="EDG8352621.1"/>
    <property type="molecule type" value="Genomic_DNA"/>
</dbReference>
<evidence type="ECO:0000313" key="24">
    <source>
        <dbReference type="EMBL" id="EBZ2434776.1"/>
    </source>
</evidence>
<evidence type="ECO:0000313" key="43">
    <source>
        <dbReference type="EMBL" id="ECU0321624.1"/>
    </source>
</evidence>
<dbReference type="EMBL" id="AAKQXS010000026">
    <property type="protein sequence ID" value="ECU7503440.1"/>
    <property type="molecule type" value="Genomic_DNA"/>
</dbReference>
<evidence type="ECO:0000313" key="36">
    <source>
        <dbReference type="EMBL" id="ECS3253603.1"/>
    </source>
</evidence>
<evidence type="ECO:0000313" key="20">
    <source>
        <dbReference type="EMBL" id="EBW5970463.1"/>
    </source>
</evidence>
<evidence type="ECO:0000313" key="4">
    <source>
        <dbReference type="EMBL" id="EBM8423454.1"/>
    </source>
</evidence>
<feature type="transmembrane region" description="Helical" evidence="1">
    <location>
        <begin position="26"/>
        <end position="44"/>
    </location>
</feature>
<evidence type="ECO:0000313" key="78">
    <source>
        <dbReference type="EMBL" id="EDI4078297.1"/>
    </source>
</evidence>
<evidence type="ECO:0000313" key="58">
    <source>
        <dbReference type="EMBL" id="ECV5198863.1"/>
    </source>
</evidence>
<evidence type="ECO:0000313" key="7">
    <source>
        <dbReference type="EMBL" id="EBN0512937.1"/>
    </source>
</evidence>
<dbReference type="EMBL" id="AAKSVH010000093">
    <property type="protein sequence ID" value="ECV0624277.1"/>
    <property type="molecule type" value="Genomic_DNA"/>
</dbReference>
<dbReference type="EMBL" id="AAKOWS010000057">
    <property type="protein sequence ID" value="ECU1025394.1"/>
    <property type="molecule type" value="Genomic_DNA"/>
</dbReference>
<evidence type="ECO:0000313" key="34">
    <source>
        <dbReference type="EMBL" id="ECB8231124.1"/>
    </source>
</evidence>
<dbReference type="EMBL" id="AAMCZO010000066">
    <property type="protein sequence ID" value="EDG1032544.1"/>
    <property type="molecule type" value="Genomic_DNA"/>
</dbReference>
<dbReference type="EMBL" id="AAKPQU010000079">
    <property type="protein sequence ID" value="ECU3471661.1"/>
    <property type="molecule type" value="Genomic_DNA"/>
</dbReference>
<keyword evidence="1" id="KW-0812">Transmembrane</keyword>
<evidence type="ECO:0000313" key="69">
    <source>
        <dbReference type="EMBL" id="EDG8352621.1"/>
    </source>
</evidence>
<dbReference type="EMBL" id="AAGHXO010000100">
    <property type="protein sequence ID" value="EBO2528079.1"/>
    <property type="molecule type" value="Genomic_DNA"/>
</dbReference>
<comment type="caution">
    <text evidence="56">The sequence shown here is derived from an EMBL/GenBank/DDBJ whole genome shotgun (WGS) entry which is preliminary data.</text>
</comment>
<dbReference type="EMBL" id="AAKOFV010000054">
    <property type="protein sequence ID" value="ECT8993562.1"/>
    <property type="molecule type" value="Genomic_DNA"/>
</dbReference>
<dbReference type="EMBL" id="AAKIWH010000070">
    <property type="protein sequence ID" value="ECS2132624.1"/>
    <property type="molecule type" value="Genomic_DNA"/>
</dbReference>
<dbReference type="EMBL" id="AAGFNW010000039">
    <property type="protein sequence ID" value="EBN3585701.1"/>
    <property type="molecule type" value="Genomic_DNA"/>
</dbReference>
<evidence type="ECO:0000313" key="64">
    <source>
        <dbReference type="EMBL" id="EDB8563400.1"/>
    </source>
</evidence>